<keyword evidence="3 6" id="KW-0378">Hydrolase</keyword>
<gene>
    <name evidence="9" type="ORF">CXR27_14620</name>
</gene>
<dbReference type="EMBL" id="CP025334">
    <property type="protein sequence ID" value="AZT98091.1"/>
    <property type="molecule type" value="Genomic_DNA"/>
</dbReference>
<evidence type="ECO:0000256" key="6">
    <source>
        <dbReference type="RuleBase" id="RU003983"/>
    </source>
</evidence>
<dbReference type="GO" id="GO:0004222">
    <property type="term" value="F:metalloendopeptidase activity"/>
    <property type="evidence" value="ECO:0007669"/>
    <property type="project" value="InterPro"/>
</dbReference>
<dbReference type="Gene3D" id="3.30.2010.10">
    <property type="entry name" value="Metalloproteases ('zincins'), catalytic domain"/>
    <property type="match status" value="1"/>
</dbReference>
<dbReference type="AlphaFoldDB" id="A0A3Q9NYF0"/>
<keyword evidence="4 6" id="KW-0862">Zinc</keyword>
<dbReference type="Pfam" id="PF01435">
    <property type="entry name" value="Peptidase_M48"/>
    <property type="match status" value="1"/>
</dbReference>
<evidence type="ECO:0000256" key="5">
    <source>
        <dbReference type="ARBA" id="ARBA00023049"/>
    </source>
</evidence>
<dbReference type="GO" id="GO:0046872">
    <property type="term" value="F:metal ion binding"/>
    <property type="evidence" value="ECO:0007669"/>
    <property type="project" value="UniProtKB-KW"/>
</dbReference>
<feature type="transmembrane region" description="Helical" evidence="7">
    <location>
        <begin position="40"/>
        <end position="63"/>
    </location>
</feature>
<protein>
    <recommendedName>
        <fullName evidence="8">Peptidase M48 domain-containing protein</fullName>
    </recommendedName>
</protein>
<reference evidence="9 10" key="1">
    <citation type="submission" date="2017-12" db="EMBL/GenBank/DDBJ databases">
        <authorList>
            <person name="Levesque S."/>
        </authorList>
    </citation>
    <scope>NUCLEOTIDE SEQUENCE [LARGE SCALE GENOMIC DNA]</scope>
    <source>
        <strain evidence="9 10">SMQ-1420</strain>
    </source>
</reference>
<keyword evidence="5 6" id="KW-0482">Metalloprotease</keyword>
<dbReference type="CDD" id="cd07326">
    <property type="entry name" value="M56_BlaR1_MecR1_like"/>
    <property type="match status" value="1"/>
</dbReference>
<evidence type="ECO:0000259" key="8">
    <source>
        <dbReference type="Pfam" id="PF01435"/>
    </source>
</evidence>
<dbReference type="InterPro" id="IPR052173">
    <property type="entry name" value="Beta-lactam_resp_regulator"/>
</dbReference>
<dbReference type="GO" id="GO:0006508">
    <property type="term" value="P:proteolysis"/>
    <property type="evidence" value="ECO:0007669"/>
    <property type="project" value="UniProtKB-KW"/>
</dbReference>
<name>A0A3Q9NYF0_BREAU</name>
<feature type="domain" description="Peptidase M48" evidence="8">
    <location>
        <begin position="109"/>
        <end position="179"/>
    </location>
</feature>
<evidence type="ECO:0000256" key="3">
    <source>
        <dbReference type="ARBA" id="ARBA00022801"/>
    </source>
</evidence>
<dbReference type="PANTHER" id="PTHR34978:SF3">
    <property type="entry name" value="SLR0241 PROTEIN"/>
    <property type="match status" value="1"/>
</dbReference>
<dbReference type="InterPro" id="IPR001915">
    <property type="entry name" value="Peptidase_M48"/>
</dbReference>
<evidence type="ECO:0000256" key="7">
    <source>
        <dbReference type="SAM" id="Phobius"/>
    </source>
</evidence>
<comment type="cofactor">
    <cofactor evidence="6">
        <name>Zn(2+)</name>
        <dbReference type="ChEBI" id="CHEBI:29105"/>
    </cofactor>
    <text evidence="6">Binds 1 zinc ion per subunit.</text>
</comment>
<organism evidence="9 10">
    <name type="scientific">Brevibacterium aurantiacum</name>
    <dbReference type="NCBI Taxonomy" id="273384"/>
    <lineage>
        <taxon>Bacteria</taxon>
        <taxon>Bacillati</taxon>
        <taxon>Actinomycetota</taxon>
        <taxon>Actinomycetes</taxon>
        <taxon>Micrococcales</taxon>
        <taxon>Brevibacteriaceae</taxon>
        <taxon>Brevibacterium</taxon>
    </lineage>
</organism>
<keyword evidence="2" id="KW-0479">Metal-binding</keyword>
<keyword evidence="7" id="KW-0472">Membrane</keyword>
<evidence type="ECO:0000256" key="1">
    <source>
        <dbReference type="ARBA" id="ARBA00022670"/>
    </source>
</evidence>
<reference evidence="9 10" key="2">
    <citation type="submission" date="2019-01" db="EMBL/GenBank/DDBJ databases">
        <title>Comparative genomic analysis of Brevibacterium aurantiacum sheds light on its evolution and its adaptation to smear-ripened cheeses.</title>
        <authorList>
            <person name="Moineau S."/>
        </authorList>
    </citation>
    <scope>NUCLEOTIDE SEQUENCE [LARGE SCALE GENOMIC DNA]</scope>
    <source>
        <strain evidence="9 10">SMQ-1420</strain>
    </source>
</reference>
<dbReference type="PANTHER" id="PTHR34978">
    <property type="entry name" value="POSSIBLE SENSOR-TRANSDUCER PROTEIN BLAR"/>
    <property type="match status" value="1"/>
</dbReference>
<evidence type="ECO:0000256" key="4">
    <source>
        <dbReference type="ARBA" id="ARBA00022833"/>
    </source>
</evidence>
<accession>A0A3Q9NYF0</accession>
<keyword evidence="7" id="KW-1133">Transmembrane helix</keyword>
<keyword evidence="1 6" id="KW-0645">Protease</keyword>
<keyword evidence="7" id="KW-0812">Transmembrane</keyword>
<evidence type="ECO:0000256" key="2">
    <source>
        <dbReference type="ARBA" id="ARBA00022723"/>
    </source>
</evidence>
<feature type="transmembrane region" description="Helical" evidence="7">
    <location>
        <begin position="75"/>
        <end position="97"/>
    </location>
</feature>
<evidence type="ECO:0000313" key="9">
    <source>
        <dbReference type="EMBL" id="AZT98091.1"/>
    </source>
</evidence>
<proteinExistence type="inferred from homology"/>
<sequence>MLWIVLACFGSALITSLLAPLVLTIGRWQLLHPRTALTAWFGALFIGVALMLSGLAVSVIGAVSAPDSVDGTESILLTVVAWLGLGVFGAVATMASVSSEPIVEARREAMEMLAPVARSREARPGFTLVRFDSDEAVAFAVPGRRPEVFISSAVEELLSTAQLGAVLAHEYAHLRHRHGWALRIASINAFCLGRLRPGRALQRATKLLVELAADDAAARQAGAANLANALTLLAESVGDSGMQLRATRLTSKRWPPASRRRLPKAIAATVLP</sequence>
<evidence type="ECO:0000313" key="10">
    <source>
        <dbReference type="Proteomes" id="UP000282731"/>
    </source>
</evidence>
<comment type="similarity">
    <text evidence="6">Belongs to the peptidase M48 family.</text>
</comment>
<dbReference type="Proteomes" id="UP000282731">
    <property type="component" value="Chromosome"/>
</dbReference>